<dbReference type="AlphaFoldDB" id="A0A2P5B2E5"/>
<sequence>MEITRNQYVIPDSAINIGESDTEDNPRNKNLSILHVHGEALLGAKSLINRNSAHVAAKCKEKISDERVGDFVMVLREESLALGKIFKENLKEKMKRASMSRKGPHGSEEYRSRILCPSKARLALGSKYKILEDLEMIDGVGNKLKGYMKEVNPEILEESAMQACQEQYAAFVGMFRAWGTLKY</sequence>
<dbReference type="EMBL" id="JXTB01000380">
    <property type="protein sequence ID" value="PON42939.1"/>
    <property type="molecule type" value="Genomic_DNA"/>
</dbReference>
<proteinExistence type="predicted"/>
<evidence type="ECO:0000313" key="1">
    <source>
        <dbReference type="EMBL" id="PON42939.1"/>
    </source>
</evidence>
<comment type="caution">
    <text evidence="1">The sequence shown here is derived from an EMBL/GenBank/DDBJ whole genome shotgun (WGS) entry which is preliminary data.</text>
</comment>
<evidence type="ECO:0000313" key="2">
    <source>
        <dbReference type="Proteomes" id="UP000237105"/>
    </source>
</evidence>
<organism evidence="1 2">
    <name type="scientific">Parasponia andersonii</name>
    <name type="common">Sponia andersonii</name>
    <dbReference type="NCBI Taxonomy" id="3476"/>
    <lineage>
        <taxon>Eukaryota</taxon>
        <taxon>Viridiplantae</taxon>
        <taxon>Streptophyta</taxon>
        <taxon>Embryophyta</taxon>
        <taxon>Tracheophyta</taxon>
        <taxon>Spermatophyta</taxon>
        <taxon>Magnoliopsida</taxon>
        <taxon>eudicotyledons</taxon>
        <taxon>Gunneridae</taxon>
        <taxon>Pentapetalae</taxon>
        <taxon>rosids</taxon>
        <taxon>fabids</taxon>
        <taxon>Rosales</taxon>
        <taxon>Cannabaceae</taxon>
        <taxon>Parasponia</taxon>
    </lineage>
</organism>
<dbReference type="Proteomes" id="UP000237105">
    <property type="component" value="Unassembled WGS sequence"/>
</dbReference>
<protein>
    <submittedName>
        <fullName evidence="1">Uncharacterized protein</fullName>
    </submittedName>
</protein>
<keyword evidence="2" id="KW-1185">Reference proteome</keyword>
<gene>
    <name evidence="1" type="ORF">PanWU01x14_278350</name>
</gene>
<accession>A0A2P5B2E5</accession>
<reference evidence="2" key="1">
    <citation type="submission" date="2016-06" db="EMBL/GenBank/DDBJ databases">
        <title>Parallel loss of symbiosis genes in relatives of nitrogen-fixing non-legume Parasponia.</title>
        <authorList>
            <person name="Van Velzen R."/>
            <person name="Holmer R."/>
            <person name="Bu F."/>
            <person name="Rutten L."/>
            <person name="Van Zeijl A."/>
            <person name="Liu W."/>
            <person name="Santuari L."/>
            <person name="Cao Q."/>
            <person name="Sharma T."/>
            <person name="Shen D."/>
            <person name="Roswanjaya Y."/>
            <person name="Wardhani T."/>
            <person name="Kalhor M.S."/>
            <person name="Jansen J."/>
            <person name="Van den Hoogen J."/>
            <person name="Gungor B."/>
            <person name="Hartog M."/>
            <person name="Hontelez J."/>
            <person name="Verver J."/>
            <person name="Yang W.-C."/>
            <person name="Schijlen E."/>
            <person name="Repin R."/>
            <person name="Schilthuizen M."/>
            <person name="Schranz E."/>
            <person name="Heidstra R."/>
            <person name="Miyata K."/>
            <person name="Fedorova E."/>
            <person name="Kohlen W."/>
            <person name="Bisseling T."/>
            <person name="Smit S."/>
            <person name="Geurts R."/>
        </authorList>
    </citation>
    <scope>NUCLEOTIDE SEQUENCE [LARGE SCALE GENOMIC DNA]</scope>
    <source>
        <strain evidence="2">cv. WU1-14</strain>
    </source>
</reference>
<dbReference type="OrthoDB" id="10570745at2759"/>
<name>A0A2P5B2E5_PARAD</name>